<dbReference type="GO" id="GO:0000149">
    <property type="term" value="F:SNARE binding"/>
    <property type="evidence" value="ECO:0007669"/>
    <property type="project" value="TreeGrafter"/>
</dbReference>
<dbReference type="SUPFAM" id="SSF48464">
    <property type="entry name" value="ENTH/VHS domain"/>
    <property type="match status" value="1"/>
</dbReference>
<dbReference type="FunFam" id="1.25.40.90:FF:000033">
    <property type="entry name" value="putative clathrin assembly protein At1g33340"/>
    <property type="match status" value="1"/>
</dbReference>
<dbReference type="InterPro" id="IPR014712">
    <property type="entry name" value="ANTH_dom_sf"/>
</dbReference>
<dbReference type="InterPro" id="IPR011417">
    <property type="entry name" value="ANTH_dom"/>
</dbReference>
<evidence type="ECO:0000256" key="1">
    <source>
        <dbReference type="SAM" id="MobiDB-lite"/>
    </source>
</evidence>
<protein>
    <submittedName>
        <fullName evidence="3">Putative clathrin assembly protein</fullName>
    </submittedName>
</protein>
<dbReference type="InterPro" id="IPR008942">
    <property type="entry name" value="ENTH_VHS"/>
</dbReference>
<reference evidence="3" key="1">
    <citation type="submission" date="2015-06" db="UniProtKB">
        <authorList>
            <consortium name="EnsemblPlants"/>
        </authorList>
    </citation>
    <scope>IDENTIFICATION</scope>
</reference>
<dbReference type="EnsemblPlants" id="EMT33234">
    <property type="protein sequence ID" value="EMT33234"/>
    <property type="gene ID" value="F775_19014"/>
</dbReference>
<proteinExistence type="predicted"/>
<dbReference type="InterPro" id="IPR045192">
    <property type="entry name" value="AP180-like"/>
</dbReference>
<dbReference type="GO" id="GO:0032050">
    <property type="term" value="F:clathrin heavy chain binding"/>
    <property type="evidence" value="ECO:0007669"/>
    <property type="project" value="TreeGrafter"/>
</dbReference>
<dbReference type="AlphaFoldDB" id="M8CFQ0"/>
<dbReference type="PANTHER" id="PTHR22951:SF70">
    <property type="entry name" value="OS11G0244600 PROTEIN"/>
    <property type="match status" value="1"/>
</dbReference>
<dbReference type="GO" id="GO:0005545">
    <property type="term" value="F:1-phosphatidylinositol binding"/>
    <property type="evidence" value="ECO:0007669"/>
    <property type="project" value="InterPro"/>
</dbReference>
<feature type="compositionally biased region" description="Polar residues" evidence="1">
    <location>
        <begin position="468"/>
        <end position="477"/>
    </location>
</feature>
<name>M8CFQ0_AEGTA</name>
<dbReference type="GO" id="GO:0072583">
    <property type="term" value="P:clathrin-dependent endocytosis"/>
    <property type="evidence" value="ECO:0007669"/>
    <property type="project" value="InterPro"/>
</dbReference>
<dbReference type="Gene3D" id="1.25.40.90">
    <property type="match status" value="1"/>
</dbReference>
<feature type="region of interest" description="Disordered" evidence="1">
    <location>
        <begin position="467"/>
        <end position="491"/>
    </location>
</feature>
<feature type="domain" description="AP180 N-terminal homology (ANTH)" evidence="2">
    <location>
        <begin position="58"/>
        <end position="118"/>
    </location>
</feature>
<evidence type="ECO:0000313" key="3">
    <source>
        <dbReference type="EnsemblPlants" id="EMT33234"/>
    </source>
</evidence>
<dbReference type="GO" id="GO:0048268">
    <property type="term" value="P:clathrin coat assembly"/>
    <property type="evidence" value="ECO:0007669"/>
    <property type="project" value="InterPro"/>
</dbReference>
<dbReference type="SUPFAM" id="SSF89009">
    <property type="entry name" value="GAT-like domain"/>
    <property type="match status" value="1"/>
</dbReference>
<organism evidence="3">
    <name type="scientific">Aegilops tauschii</name>
    <name type="common">Tausch's goatgrass</name>
    <name type="synonym">Aegilops squarrosa</name>
    <dbReference type="NCBI Taxonomy" id="37682"/>
    <lineage>
        <taxon>Eukaryota</taxon>
        <taxon>Viridiplantae</taxon>
        <taxon>Streptophyta</taxon>
        <taxon>Embryophyta</taxon>
        <taxon>Tracheophyta</taxon>
        <taxon>Spermatophyta</taxon>
        <taxon>Magnoliopsida</taxon>
        <taxon>Liliopsida</taxon>
        <taxon>Poales</taxon>
        <taxon>Poaceae</taxon>
        <taxon>BOP clade</taxon>
        <taxon>Pooideae</taxon>
        <taxon>Triticodae</taxon>
        <taxon>Triticeae</taxon>
        <taxon>Triticinae</taxon>
        <taxon>Aegilops</taxon>
    </lineage>
</organism>
<dbReference type="GO" id="GO:0005905">
    <property type="term" value="C:clathrin-coated pit"/>
    <property type="evidence" value="ECO:0007669"/>
    <property type="project" value="TreeGrafter"/>
</dbReference>
<dbReference type="GO" id="GO:0006900">
    <property type="term" value="P:vesicle budding from membrane"/>
    <property type="evidence" value="ECO:0007669"/>
    <property type="project" value="TreeGrafter"/>
</dbReference>
<dbReference type="Gene3D" id="1.20.58.150">
    <property type="entry name" value="ANTH domain"/>
    <property type="match status" value="1"/>
</dbReference>
<dbReference type="GO" id="GO:0030136">
    <property type="term" value="C:clathrin-coated vesicle"/>
    <property type="evidence" value="ECO:0007669"/>
    <property type="project" value="InterPro"/>
</dbReference>
<feature type="domain" description="AP180 N-terminal homology (ANTH)" evidence="2">
    <location>
        <begin position="163"/>
        <end position="333"/>
    </location>
</feature>
<dbReference type="PANTHER" id="PTHR22951">
    <property type="entry name" value="CLATHRIN ASSEMBLY PROTEIN"/>
    <property type="match status" value="1"/>
</dbReference>
<dbReference type="Pfam" id="PF07651">
    <property type="entry name" value="ANTH"/>
    <property type="match status" value="2"/>
</dbReference>
<evidence type="ECO:0000259" key="2">
    <source>
        <dbReference type="Pfam" id="PF07651"/>
    </source>
</evidence>
<accession>M8CFQ0</accession>
<dbReference type="FunFam" id="1.20.58.150:FF:000009">
    <property type="entry name" value="Putative clathrin assembly protein"/>
    <property type="match status" value="1"/>
</dbReference>
<dbReference type="GO" id="GO:0005546">
    <property type="term" value="F:phosphatidylinositol-4,5-bisphosphate binding"/>
    <property type="evidence" value="ECO:0007669"/>
    <property type="project" value="TreeGrafter"/>
</dbReference>
<sequence length="580" mass="62421">MKVFRGKIWAALGSLMDHVGAASNKASTAAVPDRALLTDIEAAIARCTDGGGGGSVGDDRHVHEILFLVSNAPGAITFLSRRITARLEAARTPATALRSLLLVHRLLRAGDRYFEQDFRGLWASHDLRVDAPRCGCSCSPLAASGAGVNYVTASTVTATGACSFLHGYTAYLEERMQWVINQSGNLEPTRAPPQDHDDKPHPASSYDAVAAEELLFKLTMCQRLLDVAVQLLPDNNTSASAAARSAFGIVLRESFKVYDAFNEGIDVLLRSRSVGRLSKSLRVSAQEVLRKACAQTPELKEFYHKCKKSNVGKITEYPVVRVVTPAQASAIELMPPVCEEDGRKEIGGAGVVAEENEGDAPFESKLETTISAYVTWMDSVSCDAASDAHGDAHANSRWSAWYLPVFKAAGVLVYWRGVVVLRDHVLSLVDEGGCVVDRRACRHSEEVVPCGIVHFTSHVAILGEATGPTAQHTSSGTNDRRESHKQPKPSSVMVEITKARMREFEGWDPRKRADGGAGGAGFTDGERIKGTFQEETQAPFAGDFDVGDGPGRFNGFSKGSQVGGVHLILHHAVGPDDEGR</sequence>